<proteinExistence type="predicted"/>
<keyword evidence="3" id="KW-1185">Reference proteome</keyword>
<reference evidence="2 3" key="1">
    <citation type="journal article" date="2021" name="Elife">
        <title>Chloroplast acquisition without the gene transfer in kleptoplastic sea slugs, Plakobranchus ocellatus.</title>
        <authorList>
            <person name="Maeda T."/>
            <person name="Takahashi S."/>
            <person name="Yoshida T."/>
            <person name="Shimamura S."/>
            <person name="Takaki Y."/>
            <person name="Nagai Y."/>
            <person name="Toyoda A."/>
            <person name="Suzuki Y."/>
            <person name="Arimoto A."/>
            <person name="Ishii H."/>
            <person name="Satoh N."/>
            <person name="Nishiyama T."/>
            <person name="Hasebe M."/>
            <person name="Maruyama T."/>
            <person name="Minagawa J."/>
            <person name="Obokata J."/>
            <person name="Shigenobu S."/>
        </authorList>
    </citation>
    <scope>NUCLEOTIDE SEQUENCE [LARGE SCALE GENOMIC DNA]</scope>
</reference>
<organism evidence="2 3">
    <name type="scientific">Elysia marginata</name>
    <dbReference type="NCBI Taxonomy" id="1093978"/>
    <lineage>
        <taxon>Eukaryota</taxon>
        <taxon>Metazoa</taxon>
        <taxon>Spiralia</taxon>
        <taxon>Lophotrochozoa</taxon>
        <taxon>Mollusca</taxon>
        <taxon>Gastropoda</taxon>
        <taxon>Heterobranchia</taxon>
        <taxon>Euthyneura</taxon>
        <taxon>Panpulmonata</taxon>
        <taxon>Sacoglossa</taxon>
        <taxon>Placobranchoidea</taxon>
        <taxon>Plakobranchidae</taxon>
        <taxon>Elysia</taxon>
    </lineage>
</organism>
<dbReference type="EMBL" id="BMAT01008419">
    <property type="protein sequence ID" value="GFR84726.1"/>
    <property type="molecule type" value="Genomic_DNA"/>
</dbReference>
<gene>
    <name evidence="2" type="ORF">ElyMa_004157500</name>
</gene>
<name>A0AAV4GJ90_9GAST</name>
<dbReference type="AlphaFoldDB" id="A0AAV4GJ90"/>
<evidence type="ECO:0000313" key="3">
    <source>
        <dbReference type="Proteomes" id="UP000762676"/>
    </source>
</evidence>
<evidence type="ECO:0000256" key="1">
    <source>
        <dbReference type="SAM" id="MobiDB-lite"/>
    </source>
</evidence>
<accession>A0AAV4GJ90</accession>
<feature type="compositionally biased region" description="Polar residues" evidence="1">
    <location>
        <begin position="25"/>
        <end position="38"/>
    </location>
</feature>
<protein>
    <submittedName>
        <fullName evidence="2">Uncharacterized protein</fullName>
    </submittedName>
</protein>
<feature type="region of interest" description="Disordered" evidence="1">
    <location>
        <begin position="1"/>
        <end position="69"/>
    </location>
</feature>
<evidence type="ECO:0000313" key="2">
    <source>
        <dbReference type="EMBL" id="GFR84726.1"/>
    </source>
</evidence>
<dbReference type="Proteomes" id="UP000762676">
    <property type="component" value="Unassembled WGS sequence"/>
</dbReference>
<comment type="caution">
    <text evidence="2">The sequence shown here is derived from an EMBL/GenBank/DDBJ whole genome shotgun (WGS) entry which is preliminary data.</text>
</comment>
<feature type="compositionally biased region" description="Basic and acidic residues" evidence="1">
    <location>
        <begin position="48"/>
        <end position="64"/>
    </location>
</feature>
<sequence>MTTNSKNNPRGEPTPGENSLCLKLISTSGNSKNSSGMSHQEPPGATESHGEPRTGSDQEIKAESETAGSAGVTEFCVQLGLAETACDLSRPCVTLDVFSTCHKK</sequence>